<dbReference type="PROSITE" id="PS50156">
    <property type="entry name" value="SSD"/>
    <property type="match status" value="1"/>
</dbReference>
<evidence type="ECO:0000256" key="11">
    <source>
        <dbReference type="ARBA" id="ARBA00023157"/>
    </source>
</evidence>
<keyword evidence="13" id="KW-0325">Glycoprotein</keyword>
<dbReference type="AlphaFoldDB" id="A0A0E9NPY7"/>
<gene>
    <name evidence="19" type="ORF">G7K_5590-t1</name>
</gene>
<feature type="transmembrane region" description="Helical" evidence="16">
    <location>
        <begin position="670"/>
        <end position="692"/>
    </location>
</feature>
<dbReference type="InterPro" id="IPR000731">
    <property type="entry name" value="SSD"/>
</dbReference>
<feature type="transmembrane region" description="Helical" evidence="16">
    <location>
        <begin position="747"/>
        <end position="772"/>
    </location>
</feature>
<evidence type="ECO:0000256" key="14">
    <source>
        <dbReference type="ARBA" id="ARBA00023221"/>
    </source>
</evidence>
<dbReference type="PANTHER" id="PTHR45727:SF2">
    <property type="entry name" value="NPC INTRACELLULAR CHOLESTEROL TRANSPORTER 1"/>
    <property type="match status" value="1"/>
</dbReference>
<keyword evidence="7 16" id="KW-1133">Transmembrane helix</keyword>
<keyword evidence="10 16" id="KW-0472">Membrane</keyword>
<evidence type="ECO:0000313" key="19">
    <source>
        <dbReference type="EMBL" id="GAO51490.1"/>
    </source>
</evidence>
<dbReference type="GO" id="GO:0012505">
    <property type="term" value="C:endomembrane system"/>
    <property type="evidence" value="ECO:0007669"/>
    <property type="project" value="UniProtKB-SubCell"/>
</dbReference>
<keyword evidence="14" id="KW-0753">Steroid metabolism</keyword>
<dbReference type="Gene3D" id="1.20.1640.10">
    <property type="entry name" value="Multidrug efflux transporter AcrB transmembrane domain"/>
    <property type="match status" value="2"/>
</dbReference>
<dbReference type="Pfam" id="PF22314">
    <property type="entry name" value="NPC1_MLD"/>
    <property type="match status" value="1"/>
</dbReference>
<feature type="transmembrane region" description="Helical" evidence="16">
    <location>
        <begin position="342"/>
        <end position="375"/>
    </location>
</feature>
<feature type="transmembrane region" description="Helical" evidence="16">
    <location>
        <begin position="1081"/>
        <end position="1101"/>
    </location>
</feature>
<feature type="domain" description="SSD" evidence="18">
    <location>
        <begin position="605"/>
        <end position="772"/>
    </location>
</feature>
<reference evidence="19 20" key="2">
    <citation type="journal article" date="2014" name="J. Gen. Appl. Microbiol.">
        <title>The early diverging ascomycetous budding yeast Saitoella complicata has three histone deacetylases belonging to the Clr6, Hos2, and Rpd3 lineages.</title>
        <authorList>
            <person name="Nishida H."/>
            <person name="Matsumoto T."/>
            <person name="Kondo S."/>
            <person name="Hamamoto M."/>
            <person name="Yoshikawa H."/>
        </authorList>
    </citation>
    <scope>NUCLEOTIDE SEQUENCE [LARGE SCALE GENOMIC DNA]</scope>
    <source>
        <strain evidence="19 20">NRRL Y-17804</strain>
    </source>
</reference>
<dbReference type="InterPro" id="IPR032190">
    <property type="entry name" value="NPC1_N"/>
</dbReference>
<evidence type="ECO:0000256" key="17">
    <source>
        <dbReference type="SAM" id="SignalP"/>
    </source>
</evidence>
<feature type="chain" id="PRO_5002430560" description="SSD domain-containing protein" evidence="17">
    <location>
        <begin position="22"/>
        <end position="1280"/>
    </location>
</feature>
<dbReference type="STRING" id="698492.A0A0E9NPY7"/>
<dbReference type="Pfam" id="PF12349">
    <property type="entry name" value="Sterol-sensing"/>
    <property type="match status" value="1"/>
</dbReference>
<keyword evidence="4" id="KW-0153">Cholesterol metabolism</keyword>
<comment type="caution">
    <text evidence="19">The sequence shown here is derived from an EMBL/GenBank/DDBJ whole genome shotgun (WGS) entry which is preliminary data.</text>
</comment>
<evidence type="ECO:0000256" key="6">
    <source>
        <dbReference type="ARBA" id="ARBA00022729"/>
    </source>
</evidence>
<dbReference type="OMA" id="WWFDVES"/>
<feature type="transmembrane region" description="Helical" evidence="16">
    <location>
        <begin position="640"/>
        <end position="664"/>
    </location>
</feature>
<dbReference type="InterPro" id="IPR053958">
    <property type="entry name" value="HMGCR/SNAP/NPC1-like_SSD"/>
</dbReference>
<evidence type="ECO:0000256" key="7">
    <source>
        <dbReference type="ARBA" id="ARBA00022989"/>
    </source>
</evidence>
<dbReference type="GO" id="GO:0005319">
    <property type="term" value="F:lipid transporter activity"/>
    <property type="evidence" value="ECO:0007669"/>
    <property type="project" value="InterPro"/>
</dbReference>
<keyword evidence="3" id="KW-0813">Transport</keyword>
<keyword evidence="9" id="KW-0443">Lipid metabolism</keyword>
<dbReference type="GO" id="GO:0032934">
    <property type="term" value="F:sterol binding"/>
    <property type="evidence" value="ECO:0007669"/>
    <property type="project" value="TreeGrafter"/>
</dbReference>
<dbReference type="FunFam" id="1.20.1640.10:FF:000029">
    <property type="entry name" value="Putative Patched sphingolipid transporter"/>
    <property type="match status" value="1"/>
</dbReference>
<dbReference type="GO" id="GO:0015918">
    <property type="term" value="P:sterol transport"/>
    <property type="evidence" value="ECO:0007669"/>
    <property type="project" value="TreeGrafter"/>
</dbReference>
<feature type="transmembrane region" description="Helical" evidence="16">
    <location>
        <begin position="606"/>
        <end position="628"/>
    </location>
</feature>
<comment type="similarity">
    <text evidence="2">Belongs to the patched family.</text>
</comment>
<dbReference type="InterPro" id="IPR053956">
    <property type="entry name" value="NPC1_MLD"/>
</dbReference>
<evidence type="ECO:0000256" key="2">
    <source>
        <dbReference type="ARBA" id="ARBA00005585"/>
    </source>
</evidence>
<evidence type="ECO:0000313" key="20">
    <source>
        <dbReference type="Proteomes" id="UP000033140"/>
    </source>
</evidence>
<feature type="region of interest" description="Disordered" evidence="15">
    <location>
        <begin position="298"/>
        <end position="321"/>
    </location>
</feature>
<keyword evidence="11" id="KW-1015">Disulfide bond</keyword>
<feature type="transmembrane region" description="Helical" evidence="16">
    <location>
        <begin position="1179"/>
        <end position="1208"/>
    </location>
</feature>
<evidence type="ECO:0000256" key="3">
    <source>
        <dbReference type="ARBA" id="ARBA00022448"/>
    </source>
</evidence>
<keyword evidence="12" id="KW-1207">Sterol metabolism</keyword>
<dbReference type="InterPro" id="IPR004765">
    <property type="entry name" value="NPC1-like"/>
</dbReference>
<sequence>MIHRVLTLFALFVLLWVGVQAEVPHQKGYCAIRGQCGKKSVFGSELPCPDPSPASAPSTDLRASLVRICGDEWAEGNVCCDADQLEALEGNLKRVKPILSSCPACLKNFEEFFCQLTCSGDQSAFLNVTGTQAAVTTGKDIVTQMSYYVTDAHANAFFDSCKSVKFSATNGYVMDFIGGGAKTARAFLAFLGEEKPLLGSPIQIDFPTDEESVGSGMTPVEGGMRSCGDEDVRYRCACVDCPTACPTLEDVPRPGSGCHVGVLPCFSLAMILLYALGLLGFLSGWGVVAHKKRKGRPTRRARMLTDDAASVTSTRSGEDGDEDGLLVEEEVMRRYPLQDKLYALFYDLGLHCATYPATTIGAALLVLGVMCLGWLRFGVETDPVRLWVSPSSPAAREKTFFDESFGPFFRAEQVFLSNVSGEGSPVLSYETLEWWFGVEERVRDVVVEIDIDGDSVQVGWGDVCYNPTGTGCVVQSLTGYFQDDIEMVDPDYWLDDLEACASQPVSCLPPYGQPLKPEVLLGRIPENEGGEVDTSRIGEAEAVIVTWVVRNSLDAEKIRKAEAWEAGLQRVLRQVEGEAEERGLRISWNTEISLGQELNKSTNTDAGIVVVSYVIMFFYVSLALGGSWRFSRRIVVESKFGLGIVGIMIVLLSVAASIGLFSAMGVKVTLIIAEVIPFLVLAIGVDNIFLLVHEFERINASLSSLSVEERAARTLGRVGPSILLSATAEVVAFGLGGLVGMPAVRNFAIYAAGAVVIDAVLQCTAFVSALVLDQRRVDAGRVDCFPILRVGGRSGKRREGMLDRAIRKWYAPNLLRKPVKVVVVAVFVGLFFAALGLFPKLELGLDQRIALPRDSYMVDYFNDMYAYMQQGPPVYFVTKDLNATTLEGQRALCGRFSTCDEFSLANVLEQERKREEVSFVAEPAASWVDDFLHWLNPSNDMCCRVQSSGKQCGPDDSEDECKVCFADREPSWNITMTGFPEGQEFLEYLGRWIESPTVESCPLAGQAAYSDALVVDYENVMTPATHFRTSHTPLRSQRDFIDAYAAARRVAKEITDKTGTEVFPYSVFYIYFDQYATIVNLAIKLVGSALIAILAVTSVILGSFPTALVVMCVVGMIVVDVVGVMALWGVSLNAVSLVNLVICVGIGVEFCSHVARGFMVPNQGLGKHLKTGSERNERVWNSLVSVGGSVFSGITLTKFIGVAVLAFTRSKIFEVYYFRMWLALVILAAAHGLIFLPVLLSLFGGKGYALEGEEVVEEAWRNDARHRYNQALLADGDDSD</sequence>
<dbReference type="EMBL" id="BACD03000047">
    <property type="protein sequence ID" value="GAO51490.1"/>
    <property type="molecule type" value="Genomic_DNA"/>
</dbReference>
<feature type="transmembrane region" description="Helical" evidence="16">
    <location>
        <begin position="1108"/>
        <end position="1130"/>
    </location>
</feature>
<proteinExistence type="inferred from homology"/>
<feature type="transmembrane region" description="Helical" evidence="16">
    <location>
        <begin position="266"/>
        <end position="289"/>
    </location>
</feature>
<keyword evidence="5 16" id="KW-0812">Transmembrane</keyword>
<dbReference type="FunFam" id="1.20.1640.10:FF:000008">
    <property type="entry name" value="NPC intracellular cholesterol transporter 1"/>
    <property type="match status" value="1"/>
</dbReference>
<feature type="signal peptide" evidence="17">
    <location>
        <begin position="1"/>
        <end position="21"/>
    </location>
</feature>
<accession>A0A0E9NPY7</accession>
<keyword evidence="6 17" id="KW-0732">Signal</keyword>
<protein>
    <recommendedName>
        <fullName evidence="18">SSD domain-containing protein</fullName>
    </recommendedName>
</protein>
<evidence type="ECO:0000256" key="9">
    <source>
        <dbReference type="ARBA" id="ARBA00023098"/>
    </source>
</evidence>
<keyword evidence="8" id="KW-0445">Lipid transport</keyword>
<evidence type="ECO:0000256" key="10">
    <source>
        <dbReference type="ARBA" id="ARBA00023136"/>
    </source>
</evidence>
<evidence type="ECO:0000256" key="13">
    <source>
        <dbReference type="ARBA" id="ARBA00023180"/>
    </source>
</evidence>
<evidence type="ECO:0000259" key="18">
    <source>
        <dbReference type="PROSITE" id="PS50156"/>
    </source>
</evidence>
<evidence type="ECO:0000256" key="12">
    <source>
        <dbReference type="ARBA" id="ARBA00023166"/>
    </source>
</evidence>
<dbReference type="GO" id="GO:0008203">
    <property type="term" value="P:cholesterol metabolic process"/>
    <property type="evidence" value="ECO:0007669"/>
    <property type="project" value="UniProtKB-KW"/>
</dbReference>
<keyword evidence="20" id="KW-1185">Reference proteome</keyword>
<dbReference type="Proteomes" id="UP000033140">
    <property type="component" value="Unassembled WGS sequence"/>
</dbReference>
<feature type="transmembrane region" description="Helical" evidence="16">
    <location>
        <begin position="722"/>
        <end position="741"/>
    </location>
</feature>
<reference evidence="19 20" key="1">
    <citation type="journal article" date="2011" name="J. Gen. Appl. Microbiol.">
        <title>Draft genome sequencing of the enigmatic yeast Saitoella complicata.</title>
        <authorList>
            <person name="Nishida H."/>
            <person name="Hamamoto M."/>
            <person name="Sugiyama J."/>
        </authorList>
    </citation>
    <scope>NUCLEOTIDE SEQUENCE [LARGE SCALE GENOMIC DNA]</scope>
    <source>
        <strain evidence="19 20">NRRL Y-17804</strain>
    </source>
</reference>
<dbReference type="SUPFAM" id="SSF82866">
    <property type="entry name" value="Multidrug efflux transporter AcrB transmembrane domain"/>
    <property type="match status" value="2"/>
</dbReference>
<feature type="transmembrane region" description="Helical" evidence="16">
    <location>
        <begin position="1220"/>
        <end position="1243"/>
    </location>
</feature>
<name>A0A0E9NPY7_SAICN</name>
<evidence type="ECO:0000256" key="8">
    <source>
        <dbReference type="ARBA" id="ARBA00023055"/>
    </source>
</evidence>
<evidence type="ECO:0000256" key="4">
    <source>
        <dbReference type="ARBA" id="ARBA00022548"/>
    </source>
</evidence>
<evidence type="ECO:0000256" key="15">
    <source>
        <dbReference type="SAM" id="MobiDB-lite"/>
    </source>
</evidence>
<reference evidence="19 20" key="3">
    <citation type="journal article" date="2015" name="Genome Announc.">
        <title>Draft Genome Sequence of the Archiascomycetous Yeast Saitoella complicata.</title>
        <authorList>
            <person name="Yamauchi K."/>
            <person name="Kondo S."/>
            <person name="Hamamoto M."/>
            <person name="Takahashi Y."/>
            <person name="Ogura Y."/>
            <person name="Hayashi T."/>
            <person name="Nishida H."/>
        </authorList>
    </citation>
    <scope>NUCLEOTIDE SEQUENCE [LARGE SCALE GENOMIC DNA]</scope>
    <source>
        <strain evidence="19 20">NRRL Y-17804</strain>
    </source>
</reference>
<evidence type="ECO:0000256" key="5">
    <source>
        <dbReference type="ARBA" id="ARBA00022692"/>
    </source>
</evidence>
<evidence type="ECO:0000256" key="1">
    <source>
        <dbReference type="ARBA" id="ARBA00004127"/>
    </source>
</evidence>
<dbReference type="GO" id="GO:0016020">
    <property type="term" value="C:membrane"/>
    <property type="evidence" value="ECO:0007669"/>
    <property type="project" value="InterPro"/>
</dbReference>
<organism evidence="19 20">
    <name type="scientific">Saitoella complicata (strain BCRC 22490 / CBS 7301 / JCM 7358 / NBRC 10748 / NRRL Y-17804)</name>
    <dbReference type="NCBI Taxonomy" id="698492"/>
    <lineage>
        <taxon>Eukaryota</taxon>
        <taxon>Fungi</taxon>
        <taxon>Dikarya</taxon>
        <taxon>Ascomycota</taxon>
        <taxon>Taphrinomycotina</taxon>
        <taxon>Taphrinomycotina incertae sedis</taxon>
        <taxon>Saitoella</taxon>
    </lineage>
</organism>
<dbReference type="PANTHER" id="PTHR45727">
    <property type="entry name" value="NPC INTRACELLULAR CHOLESTEROL TRANSPORTER 1"/>
    <property type="match status" value="1"/>
</dbReference>
<dbReference type="NCBIfam" id="TIGR00917">
    <property type="entry name" value="2A060601"/>
    <property type="match status" value="1"/>
</dbReference>
<evidence type="ECO:0000256" key="16">
    <source>
        <dbReference type="SAM" id="Phobius"/>
    </source>
</evidence>
<dbReference type="Pfam" id="PF16414">
    <property type="entry name" value="NPC1_N"/>
    <property type="match status" value="1"/>
</dbReference>
<comment type="subcellular location">
    <subcellularLocation>
        <location evidence="1">Endomembrane system</location>
        <topology evidence="1">Multi-pass membrane protein</topology>
    </subcellularLocation>
</comment>
<feature type="transmembrane region" description="Helical" evidence="16">
    <location>
        <begin position="818"/>
        <end position="838"/>
    </location>
</feature>